<protein>
    <submittedName>
        <fullName evidence="4">Type VI secretion system membrane subunit TssM</fullName>
    </submittedName>
</protein>
<name>A0A4Y9SQU1_9BURK</name>
<dbReference type="InterPro" id="IPR009612">
    <property type="entry name" value="IcmF-rel"/>
</dbReference>
<feature type="non-terminal residue" evidence="4">
    <location>
        <position position="631"/>
    </location>
</feature>
<dbReference type="PANTHER" id="PTHR36153:SF1">
    <property type="entry name" value="TYPE VI SECRETION SYSTEM COMPONENT TSSM1"/>
    <property type="match status" value="1"/>
</dbReference>
<dbReference type="InterPro" id="IPR025743">
    <property type="entry name" value="TssM1_N"/>
</dbReference>
<feature type="domain" description="Type VI secretion system component TssM1 N-terminal" evidence="3">
    <location>
        <begin position="193"/>
        <end position="452"/>
    </location>
</feature>
<feature type="transmembrane region" description="Helical" evidence="1">
    <location>
        <begin position="42"/>
        <end position="61"/>
    </location>
</feature>
<dbReference type="OrthoDB" id="9758229at2"/>
<evidence type="ECO:0000313" key="5">
    <source>
        <dbReference type="Proteomes" id="UP000297258"/>
    </source>
</evidence>
<dbReference type="AlphaFoldDB" id="A0A4Y9SQU1"/>
<sequence>MIKLLTHRWFLGGMGVLALMLLVWMAGDLVGFAGRYPLETRAARALAALLLALAWLGYEGVRALRQWHANRKLLGQLGHVTQDPGAQCWRDEMAQLKERFEHATSVLSRMRFDGAGGKQYLYQVPWYMFIGAPGSGKTTALTRSGLRFPLAEDGDAAAVKGVGGTRNCDWWFTDEAVFLDTAGRYTTQDSDRKADAAAWQGFLDLLVKFRPKSPLNGAIVTLNLANLLTQPQAKRAEYADAVRSRLAELYDKLGTRFPVYLLVTKADLLAGFTEYFADLGQEERTQVWGMTFPYHEAQVQGFDAQAAFQAGFADLERRVNAGLTERLRAERDPQRRAAIFGFPQQVSLAGPLVAHFIGQAFMASRFAQQPLLRGVYLTSGTQEGTPLDRVLGTLARTLELEHKLLAAPAATGKSYFLMRLLREVVFQEAGLAGLNAARERRNRWLLRAGVCAVCVGALALLAGWGASYPRNQELVREDGARLRALQTQAAALPAGTADLAPSLALLDQARALPWGYAESGREVPLALRFGLFQGDKLGEQSVTLYRRLLRDVLLARIALRLEEQLRQGAKGESQYEALKTYLMLYDDKRLDPGTVEAWTVADWAPHLPPGERDDSARTLAVPTWCWVMPMH</sequence>
<proteinExistence type="predicted"/>
<dbReference type="InterPro" id="IPR017731">
    <property type="entry name" value="TssM1-like"/>
</dbReference>
<evidence type="ECO:0000256" key="1">
    <source>
        <dbReference type="SAM" id="Phobius"/>
    </source>
</evidence>
<dbReference type="EMBL" id="SPUM01000146">
    <property type="protein sequence ID" value="TFW27719.1"/>
    <property type="molecule type" value="Genomic_DNA"/>
</dbReference>
<dbReference type="Pfam" id="PF14331">
    <property type="entry name" value="IcmF-related_N"/>
    <property type="match status" value="1"/>
</dbReference>
<dbReference type="Proteomes" id="UP000297258">
    <property type="component" value="Unassembled WGS sequence"/>
</dbReference>
<keyword evidence="1" id="KW-1133">Transmembrane helix</keyword>
<evidence type="ECO:0000313" key="4">
    <source>
        <dbReference type="EMBL" id="TFW27719.1"/>
    </source>
</evidence>
<feature type="transmembrane region" description="Helical" evidence="1">
    <location>
        <begin position="444"/>
        <end position="466"/>
    </location>
</feature>
<keyword evidence="1" id="KW-0472">Membrane</keyword>
<feature type="transmembrane region" description="Helical" evidence="1">
    <location>
        <begin position="9"/>
        <end position="27"/>
    </location>
</feature>
<dbReference type="SUPFAM" id="SSF52540">
    <property type="entry name" value="P-loop containing nucleoside triphosphate hydrolases"/>
    <property type="match status" value="1"/>
</dbReference>
<keyword evidence="1" id="KW-0812">Transmembrane</keyword>
<feature type="domain" description="IcmF-related" evidence="2">
    <location>
        <begin position="503"/>
        <end position="615"/>
    </location>
</feature>
<evidence type="ECO:0000259" key="3">
    <source>
        <dbReference type="Pfam" id="PF14331"/>
    </source>
</evidence>
<comment type="caution">
    <text evidence="4">The sequence shown here is derived from an EMBL/GenBank/DDBJ whole genome shotgun (WGS) entry which is preliminary data.</text>
</comment>
<organism evidence="4 5">
    <name type="scientific">Massilia horti</name>
    <dbReference type="NCBI Taxonomy" id="2562153"/>
    <lineage>
        <taxon>Bacteria</taxon>
        <taxon>Pseudomonadati</taxon>
        <taxon>Pseudomonadota</taxon>
        <taxon>Betaproteobacteria</taxon>
        <taxon>Burkholderiales</taxon>
        <taxon>Oxalobacteraceae</taxon>
        <taxon>Telluria group</taxon>
        <taxon>Massilia</taxon>
    </lineage>
</organism>
<dbReference type="InterPro" id="IPR027417">
    <property type="entry name" value="P-loop_NTPase"/>
</dbReference>
<evidence type="ECO:0000259" key="2">
    <source>
        <dbReference type="Pfam" id="PF06761"/>
    </source>
</evidence>
<keyword evidence="5" id="KW-1185">Reference proteome</keyword>
<dbReference type="InterPro" id="IPR053156">
    <property type="entry name" value="T6SS_TssM-like"/>
</dbReference>
<accession>A0A4Y9SQU1</accession>
<gene>
    <name evidence="4" type="primary">tssM</name>
    <name evidence="4" type="ORF">E4O92_22925</name>
</gene>
<dbReference type="NCBIfam" id="TIGR03348">
    <property type="entry name" value="VI_IcmF"/>
    <property type="match status" value="1"/>
</dbReference>
<dbReference type="PANTHER" id="PTHR36153">
    <property type="entry name" value="INNER MEMBRANE PROTEIN-RELATED"/>
    <property type="match status" value="1"/>
</dbReference>
<dbReference type="RefSeq" id="WP_135191958.1">
    <property type="nucleotide sequence ID" value="NZ_SPUM01000146.1"/>
</dbReference>
<dbReference type="Pfam" id="PF06761">
    <property type="entry name" value="IcmF-related"/>
    <property type="match status" value="1"/>
</dbReference>
<reference evidence="4 5" key="1">
    <citation type="submission" date="2019-03" db="EMBL/GenBank/DDBJ databases">
        <title>Draft genome of Massilia hortus sp. nov., a novel bacterial species of the Oxalobacteraceae family.</title>
        <authorList>
            <person name="Peta V."/>
            <person name="Raths R."/>
            <person name="Bucking H."/>
        </authorList>
    </citation>
    <scope>NUCLEOTIDE SEQUENCE [LARGE SCALE GENOMIC DNA]</scope>
    <source>
        <strain evidence="4 5">ONC3</strain>
    </source>
</reference>